<sequence>MFCTIITANYAHYALALHDSLIQFNRDIEFSVFISQGNLSETIESELVKRPNIKTYYFDDLAVNSLVKDLKGKYYHEYHDAYRWGMKPLFLEFLLKTYDKVIYLDSDLYFFNDYEFLFDNLEKANVLLTPHWRSANPDKEYSNFVHNFRDGLYNAGFIGASRGAEKALEWWAKMVLFKCEVNRKDGYYVDQRYLDLMPVIFEDVEVLKHKGCNVANWNQVICERTPGKDGEVLINHQFPIVFIHFTNTMLTGIFYENDKLLKPYLEKYRDQLLKYSDIDIIEDYYEKGRFKKSRSENDFKKKNKKKGVVDTSKSFLNKIYRKLS</sequence>
<reference evidence="2" key="1">
    <citation type="submission" date="2023-07" db="EMBL/GenBank/DDBJ databases">
        <title>Christiangramia sp. SM2212., a novel bacterium of the family Flavobacteriaceae isolated from the sea sediment.</title>
        <authorList>
            <person name="Wang J."/>
            <person name="Zhang X."/>
        </authorList>
    </citation>
    <scope>NUCLEOTIDE SEQUENCE [LARGE SCALE GENOMIC DNA]</scope>
    <source>
        <strain evidence="2">SM2212</strain>
    </source>
</reference>
<dbReference type="InterPro" id="IPR029044">
    <property type="entry name" value="Nucleotide-diphossugar_trans"/>
</dbReference>
<proteinExistence type="predicted"/>
<keyword evidence="2" id="KW-1185">Reference proteome</keyword>
<dbReference type="Proteomes" id="UP001257234">
    <property type="component" value="Unassembled WGS sequence"/>
</dbReference>
<gene>
    <name evidence="1" type="ORF">RE431_03550</name>
</gene>
<name>A0ABU1EMU5_9FLAO</name>
<dbReference type="SUPFAM" id="SSF53448">
    <property type="entry name" value="Nucleotide-diphospho-sugar transferases"/>
    <property type="match status" value="1"/>
</dbReference>
<evidence type="ECO:0008006" key="3">
    <source>
        <dbReference type="Google" id="ProtNLM"/>
    </source>
</evidence>
<evidence type="ECO:0000313" key="2">
    <source>
        <dbReference type="Proteomes" id="UP001257234"/>
    </source>
</evidence>
<organism evidence="1 2">
    <name type="scientific">Christiangramia sediminicola</name>
    <dbReference type="NCBI Taxonomy" id="3073267"/>
    <lineage>
        <taxon>Bacteria</taxon>
        <taxon>Pseudomonadati</taxon>
        <taxon>Bacteroidota</taxon>
        <taxon>Flavobacteriia</taxon>
        <taxon>Flavobacteriales</taxon>
        <taxon>Flavobacteriaceae</taxon>
        <taxon>Christiangramia</taxon>
    </lineage>
</organism>
<evidence type="ECO:0000313" key="1">
    <source>
        <dbReference type="EMBL" id="MDR5589699.1"/>
    </source>
</evidence>
<dbReference type="EMBL" id="JAVJIU010000001">
    <property type="protein sequence ID" value="MDR5589699.1"/>
    <property type="molecule type" value="Genomic_DNA"/>
</dbReference>
<dbReference type="Gene3D" id="3.90.550.10">
    <property type="entry name" value="Spore Coat Polysaccharide Biosynthesis Protein SpsA, Chain A"/>
    <property type="match status" value="1"/>
</dbReference>
<accession>A0ABU1EMU5</accession>
<comment type="caution">
    <text evidence="1">The sequence shown here is derived from an EMBL/GenBank/DDBJ whole genome shotgun (WGS) entry which is preliminary data.</text>
</comment>
<dbReference type="RefSeq" id="WP_309560574.1">
    <property type="nucleotide sequence ID" value="NZ_JAVJIU010000001.1"/>
</dbReference>
<protein>
    <recommendedName>
        <fullName evidence="3">Glycosyltransferase</fullName>
    </recommendedName>
</protein>